<comment type="subunit">
    <text evidence="4">Homotetramer.</text>
</comment>
<evidence type="ECO:0000259" key="5">
    <source>
        <dbReference type="Pfam" id="PF00206"/>
    </source>
</evidence>
<comment type="similarity">
    <text evidence="2 4">Belongs to the class-II fumarase/aspartase family. Fumarase subfamily.</text>
</comment>
<dbReference type="InterPro" id="IPR000362">
    <property type="entry name" value="Fumarate_lyase_fam"/>
</dbReference>
<organism evidence="7 8">
    <name type="scientific">Ligilactobacillus salivarius</name>
    <dbReference type="NCBI Taxonomy" id="1624"/>
    <lineage>
        <taxon>Bacteria</taxon>
        <taxon>Bacillati</taxon>
        <taxon>Bacillota</taxon>
        <taxon>Bacilli</taxon>
        <taxon>Lactobacillales</taxon>
        <taxon>Lactobacillaceae</taxon>
        <taxon>Ligilactobacillus</taxon>
    </lineage>
</organism>
<evidence type="ECO:0000256" key="3">
    <source>
        <dbReference type="ARBA" id="ARBA00023239"/>
    </source>
</evidence>
<comment type="pathway">
    <text evidence="4">Carbohydrate metabolism; tricarboxylic acid cycle; (S)-malate from fumarate: step 1/1.</text>
</comment>
<accession>A0ABD7YW30</accession>
<dbReference type="Gene3D" id="1.20.200.10">
    <property type="entry name" value="Fumarase/aspartase (Central domain)"/>
    <property type="match status" value="1"/>
</dbReference>
<dbReference type="Gene3D" id="1.10.40.30">
    <property type="entry name" value="Fumarase/aspartase (C-terminal domain)"/>
    <property type="match status" value="1"/>
</dbReference>
<keyword evidence="3 4" id="KW-0456">Lyase</keyword>
<dbReference type="PRINTS" id="PR00149">
    <property type="entry name" value="FUMRATELYASE"/>
</dbReference>
<dbReference type="PRINTS" id="PR00145">
    <property type="entry name" value="ARGSUCLYASE"/>
</dbReference>
<dbReference type="InterPro" id="IPR018951">
    <property type="entry name" value="Fumarase_C_C"/>
</dbReference>
<dbReference type="Proteomes" id="UP001224533">
    <property type="component" value="Chromosome"/>
</dbReference>
<dbReference type="FunFam" id="1.20.200.10:FF:000001">
    <property type="entry name" value="Fumarate hydratase, mitochondrial"/>
    <property type="match status" value="1"/>
</dbReference>
<sequence length="460" mass="50152">MSEFRIEEDTLGEVKIPETALWGPQTERSRNNFPTGRFMPIEIIRALLQIKKAAAQSNMELNQISEAKGKLIVESIDTLLALSDEDLRKDFPLKVYQTGSGTQTNMNCNEVVAHQAAKLNPELEILPNDDVNKGQSSNDIFPTAMNIVAADAVAKLEESAQHLIDELKKKQEKYWRVVKIGRTHLQDATPLTFGQEVSGWVSALEHDLEYLKQLDGTLLELAMGGTAVGTGLNAAPGFADVIAEKVGKVYGHEFTAKSNKFYGLSHHSNLNVVHGAMKTLADDLMKIANDVRFLASGPRAGYDELNIPANEPGSSIMPGKVNPTQAEAITMAAVRVTGNDVVVGMASSQGNFEMNVYKPVLIEAFLESADLLAGTMRGFADKMISGLTVNEARMKELVDNSLMTVTALSPHIGYHDSAKIAQKADKEGTTLREAAIASGKVTPEQFDEWVDPLKMTNIDR</sequence>
<comment type="miscellaneous">
    <text evidence="4">There are 2 substrate-binding sites: the catalytic A site, and the non-catalytic B site that may play a role in the transfer of substrate or product between the active site and the solvent. Alternatively, the B site may bind allosteric effectors.</text>
</comment>
<dbReference type="EMBL" id="CP114509">
    <property type="protein sequence ID" value="WHS18061.1"/>
    <property type="molecule type" value="Genomic_DNA"/>
</dbReference>
<dbReference type="PROSITE" id="PS00163">
    <property type="entry name" value="FUMARATE_LYASES"/>
    <property type="match status" value="1"/>
</dbReference>
<feature type="active site" description="Proton donor/acceptor" evidence="4">
    <location>
        <position position="184"/>
    </location>
</feature>
<dbReference type="EC" id="4.2.1.2" evidence="4"/>
<feature type="domain" description="Fumarate lyase N-terminal" evidence="5">
    <location>
        <begin position="12"/>
        <end position="338"/>
    </location>
</feature>
<comment type="caution">
    <text evidence="4">Lacks conserved residue(s) required for the propagation of feature annotation.</text>
</comment>
<evidence type="ECO:0000256" key="4">
    <source>
        <dbReference type="HAMAP-Rule" id="MF_00743"/>
    </source>
</evidence>
<dbReference type="HAMAP" id="MF_00743">
    <property type="entry name" value="FumaraseC"/>
    <property type="match status" value="1"/>
</dbReference>
<comment type="catalytic activity">
    <reaction evidence="4">
        <text>(S)-malate = fumarate + H2O</text>
        <dbReference type="Rhea" id="RHEA:12460"/>
        <dbReference type="ChEBI" id="CHEBI:15377"/>
        <dbReference type="ChEBI" id="CHEBI:15589"/>
        <dbReference type="ChEBI" id="CHEBI:29806"/>
        <dbReference type="EC" id="4.2.1.2"/>
    </reaction>
</comment>
<comment type="catalytic activity">
    <reaction evidence="1">
        <text>L-aspartate = fumarate + NH4(+)</text>
        <dbReference type="Rhea" id="RHEA:16601"/>
        <dbReference type="ChEBI" id="CHEBI:28938"/>
        <dbReference type="ChEBI" id="CHEBI:29806"/>
        <dbReference type="ChEBI" id="CHEBI:29991"/>
        <dbReference type="EC" id="4.3.1.1"/>
    </reaction>
</comment>
<dbReference type="Pfam" id="PF00206">
    <property type="entry name" value="Lyase_1"/>
    <property type="match status" value="1"/>
</dbReference>
<dbReference type="PANTHER" id="PTHR11444">
    <property type="entry name" value="ASPARTATEAMMONIA/ARGININOSUCCINATE/ADENYLOSUCCINATE LYASE"/>
    <property type="match status" value="1"/>
</dbReference>
<keyword evidence="4" id="KW-0963">Cytoplasm</keyword>
<dbReference type="CDD" id="cd01362">
    <property type="entry name" value="Fumarase_classII"/>
    <property type="match status" value="1"/>
</dbReference>
<dbReference type="InterPro" id="IPR024083">
    <property type="entry name" value="Fumarase/histidase_N"/>
</dbReference>
<feature type="active site" evidence="4">
    <location>
        <position position="314"/>
    </location>
</feature>
<dbReference type="InterPro" id="IPR022761">
    <property type="entry name" value="Fumarate_lyase_N"/>
</dbReference>
<dbReference type="GO" id="GO:0004333">
    <property type="term" value="F:fumarate hydratase activity"/>
    <property type="evidence" value="ECO:0007669"/>
    <property type="project" value="UniProtKB-UniRule"/>
</dbReference>
<evidence type="ECO:0000259" key="6">
    <source>
        <dbReference type="Pfam" id="PF10415"/>
    </source>
</evidence>
<dbReference type="RefSeq" id="WP_283472194.1">
    <property type="nucleotide sequence ID" value="NZ_CP114501.1"/>
</dbReference>
<feature type="binding site" evidence="4">
    <location>
        <begin position="320"/>
        <end position="322"/>
    </location>
    <ligand>
        <name>substrate</name>
    </ligand>
</feature>
<dbReference type="GO" id="GO:0006099">
    <property type="term" value="P:tricarboxylic acid cycle"/>
    <property type="evidence" value="ECO:0007669"/>
    <property type="project" value="UniProtKB-UniRule"/>
</dbReference>
<dbReference type="AlphaFoldDB" id="A0ABD7YW30"/>
<dbReference type="SUPFAM" id="SSF48557">
    <property type="entry name" value="L-aspartase-like"/>
    <property type="match status" value="1"/>
</dbReference>
<dbReference type="Gene3D" id="1.10.275.10">
    <property type="entry name" value="Fumarase/aspartase (N-terminal domain)"/>
    <property type="match status" value="1"/>
</dbReference>
<protein>
    <recommendedName>
        <fullName evidence="4">Fumarate hydratase class II</fullName>
        <shortName evidence="4">Fumarase C</shortName>
        <ecNumber evidence="4">4.2.1.2</ecNumber>
    </recommendedName>
    <alternativeName>
        <fullName evidence="4">Aerobic fumarase</fullName>
    </alternativeName>
    <alternativeName>
        <fullName evidence="4">Iron-independent fumarase</fullName>
    </alternativeName>
</protein>
<feature type="binding site" evidence="4">
    <location>
        <position position="183"/>
    </location>
    <ligand>
        <name>substrate</name>
    </ligand>
</feature>
<dbReference type="InterPro" id="IPR005677">
    <property type="entry name" value="Fum_hydII"/>
</dbReference>
<feature type="binding site" evidence="4">
    <location>
        <position position="315"/>
    </location>
    <ligand>
        <name>substrate</name>
    </ligand>
</feature>
<gene>
    <name evidence="4" type="primary">fumC</name>
    <name evidence="7" type="ORF">O2U02_02220</name>
</gene>
<feature type="binding site" evidence="4">
    <location>
        <begin position="136"/>
        <end position="138"/>
    </location>
    <ligand>
        <name>substrate</name>
    </ligand>
</feature>
<dbReference type="GO" id="GO:0008797">
    <property type="term" value="F:aspartate ammonia-lyase activity"/>
    <property type="evidence" value="ECO:0007669"/>
    <property type="project" value="UniProtKB-EC"/>
</dbReference>
<dbReference type="PANTHER" id="PTHR11444:SF1">
    <property type="entry name" value="FUMARATE HYDRATASE, MITOCHONDRIAL"/>
    <property type="match status" value="1"/>
</dbReference>
<evidence type="ECO:0000313" key="7">
    <source>
        <dbReference type="EMBL" id="WHS18061.1"/>
    </source>
</evidence>
<feature type="site" description="Important for catalytic activity" evidence="4">
    <location>
        <position position="327"/>
    </location>
</feature>
<comment type="function">
    <text evidence="4">Involved in the TCA cycle. Catalyzes the stereospecific interconversion of fumarate to L-malate.</text>
</comment>
<comment type="subcellular location">
    <subcellularLocation>
        <location evidence="4">Cytoplasm</location>
    </subcellularLocation>
</comment>
<dbReference type="Pfam" id="PF10415">
    <property type="entry name" value="FumaraseC_C"/>
    <property type="match status" value="1"/>
</dbReference>
<feature type="binding site" evidence="4">
    <location>
        <begin position="100"/>
        <end position="102"/>
    </location>
    <ligand>
        <name>substrate</name>
    </ligand>
</feature>
<reference evidence="7 8" key="1">
    <citation type="submission" date="2022-12" db="EMBL/GenBank/DDBJ databases">
        <title>Assessment of beneficial effects and identification of host adaptation-associated genes of Ligilactobacillus salivarius isolated from Meles meles.</title>
        <authorList>
            <person name="Wang Y."/>
        </authorList>
    </citation>
    <scope>NUCLEOTIDE SEQUENCE [LARGE SCALE GENOMIC DNA]</scope>
    <source>
        <strain evidence="7 8">S35</strain>
    </source>
</reference>
<dbReference type="InterPro" id="IPR008948">
    <property type="entry name" value="L-Aspartase-like"/>
</dbReference>
<feature type="domain" description="Fumarase C C-terminal" evidence="6">
    <location>
        <begin position="405"/>
        <end position="457"/>
    </location>
</feature>
<dbReference type="InterPro" id="IPR020557">
    <property type="entry name" value="Fumarate_lyase_CS"/>
</dbReference>
<keyword evidence="4" id="KW-0816">Tricarboxylic acid cycle</keyword>
<name>A0ABD7YW30_9LACO</name>
<evidence type="ECO:0000313" key="8">
    <source>
        <dbReference type="Proteomes" id="UP001224533"/>
    </source>
</evidence>
<evidence type="ECO:0000256" key="1">
    <source>
        <dbReference type="ARBA" id="ARBA00001494"/>
    </source>
</evidence>
<proteinExistence type="inferred from homology"/>
<dbReference type="GO" id="GO:0005737">
    <property type="term" value="C:cytoplasm"/>
    <property type="evidence" value="ECO:0007669"/>
    <property type="project" value="UniProtKB-SubCell"/>
</dbReference>
<evidence type="ECO:0000256" key="2">
    <source>
        <dbReference type="ARBA" id="ARBA00009084"/>
    </source>
</evidence>
<dbReference type="FunFam" id="1.10.40.30:FF:000002">
    <property type="entry name" value="Fumarate hydratase class II"/>
    <property type="match status" value="1"/>
</dbReference>